<evidence type="ECO:0000313" key="2">
    <source>
        <dbReference type="Proteomes" id="UP000265520"/>
    </source>
</evidence>
<proteinExistence type="predicted"/>
<protein>
    <submittedName>
        <fullName evidence="1">Uncharacterized protein</fullName>
    </submittedName>
</protein>
<reference evidence="1 2" key="1">
    <citation type="journal article" date="2018" name="Front. Plant Sci.">
        <title>Red Clover (Trifolium pratense) and Zigzag Clover (T. medium) - A Picture of Genomic Similarities and Differences.</title>
        <authorList>
            <person name="Dluhosova J."/>
            <person name="Istvanek J."/>
            <person name="Nedelnik J."/>
            <person name="Repkova J."/>
        </authorList>
    </citation>
    <scope>NUCLEOTIDE SEQUENCE [LARGE SCALE GENOMIC DNA]</scope>
    <source>
        <strain evidence="2">cv. 10/8</strain>
        <tissue evidence="1">Leaf</tissue>
    </source>
</reference>
<dbReference type="EMBL" id="LXQA010847640">
    <property type="protein sequence ID" value="MCI73832.1"/>
    <property type="molecule type" value="Genomic_DNA"/>
</dbReference>
<dbReference type="AlphaFoldDB" id="A0A392UK47"/>
<dbReference type="Proteomes" id="UP000265520">
    <property type="component" value="Unassembled WGS sequence"/>
</dbReference>
<sequence>GFSGVLARSRLRSFSRISGGMFVVVSDGGFSDDLGSESLGS</sequence>
<accession>A0A392UK47</accession>
<evidence type="ECO:0000313" key="1">
    <source>
        <dbReference type="EMBL" id="MCI73832.1"/>
    </source>
</evidence>
<comment type="caution">
    <text evidence="1">The sequence shown here is derived from an EMBL/GenBank/DDBJ whole genome shotgun (WGS) entry which is preliminary data.</text>
</comment>
<keyword evidence="2" id="KW-1185">Reference proteome</keyword>
<name>A0A392UK47_9FABA</name>
<organism evidence="1 2">
    <name type="scientific">Trifolium medium</name>
    <dbReference type="NCBI Taxonomy" id="97028"/>
    <lineage>
        <taxon>Eukaryota</taxon>
        <taxon>Viridiplantae</taxon>
        <taxon>Streptophyta</taxon>
        <taxon>Embryophyta</taxon>
        <taxon>Tracheophyta</taxon>
        <taxon>Spermatophyta</taxon>
        <taxon>Magnoliopsida</taxon>
        <taxon>eudicotyledons</taxon>
        <taxon>Gunneridae</taxon>
        <taxon>Pentapetalae</taxon>
        <taxon>rosids</taxon>
        <taxon>fabids</taxon>
        <taxon>Fabales</taxon>
        <taxon>Fabaceae</taxon>
        <taxon>Papilionoideae</taxon>
        <taxon>50 kb inversion clade</taxon>
        <taxon>NPAAA clade</taxon>
        <taxon>Hologalegina</taxon>
        <taxon>IRL clade</taxon>
        <taxon>Trifolieae</taxon>
        <taxon>Trifolium</taxon>
    </lineage>
</organism>
<feature type="non-terminal residue" evidence="1">
    <location>
        <position position="1"/>
    </location>
</feature>